<evidence type="ECO:0000256" key="4">
    <source>
        <dbReference type="SAM" id="MobiDB-lite"/>
    </source>
</evidence>
<dbReference type="FunFam" id="1.20.1280.170:FF:000003">
    <property type="entry name" value="Exocyst subunit Exo70 family protein"/>
    <property type="match status" value="1"/>
</dbReference>
<comment type="function">
    <text evidence="3">Component of the exocyst complex.</text>
</comment>
<dbReference type="Gene3D" id="1.20.1280.170">
    <property type="entry name" value="Exocyst complex component Exo70"/>
    <property type="match status" value="1"/>
</dbReference>
<dbReference type="PANTHER" id="PTHR12542:SF7">
    <property type="entry name" value="EXOCYST SUBUNIT EXO70 FAMILY PROTEIN"/>
    <property type="match status" value="1"/>
</dbReference>
<reference evidence="7" key="1">
    <citation type="submission" date="2025-08" db="UniProtKB">
        <authorList>
            <consortium name="RefSeq"/>
        </authorList>
    </citation>
    <scope>IDENTIFICATION</scope>
    <source>
        <tissue evidence="7">Leaf</tissue>
    </source>
</reference>
<accession>A0A6J1B576</accession>
<dbReference type="InterPro" id="IPR004140">
    <property type="entry name" value="Exo70"/>
</dbReference>
<dbReference type="Pfam" id="PF03081">
    <property type="entry name" value="Exo70_C"/>
    <property type="match status" value="1"/>
</dbReference>
<keyword evidence="2 3" id="KW-0813">Transport</keyword>
<keyword evidence="3" id="KW-0653">Protein transport</keyword>
<gene>
    <name evidence="7" type="primary">LOC110424248</name>
</gene>
<keyword evidence="3" id="KW-0268">Exocytosis</keyword>
<organism evidence="6 7">
    <name type="scientific">Herrania umbratica</name>
    <dbReference type="NCBI Taxonomy" id="108875"/>
    <lineage>
        <taxon>Eukaryota</taxon>
        <taxon>Viridiplantae</taxon>
        <taxon>Streptophyta</taxon>
        <taxon>Embryophyta</taxon>
        <taxon>Tracheophyta</taxon>
        <taxon>Spermatophyta</taxon>
        <taxon>Magnoliopsida</taxon>
        <taxon>eudicotyledons</taxon>
        <taxon>Gunneridae</taxon>
        <taxon>Pentapetalae</taxon>
        <taxon>rosids</taxon>
        <taxon>malvids</taxon>
        <taxon>Malvales</taxon>
        <taxon>Malvaceae</taxon>
        <taxon>Byttnerioideae</taxon>
        <taxon>Herrania</taxon>
    </lineage>
</organism>
<evidence type="ECO:0000256" key="2">
    <source>
        <dbReference type="ARBA" id="ARBA00022448"/>
    </source>
</evidence>
<feature type="domain" description="Exocyst complex subunit Exo70 C-terminal" evidence="5">
    <location>
        <begin position="234"/>
        <end position="603"/>
    </location>
</feature>
<dbReference type="Proteomes" id="UP000504621">
    <property type="component" value="Unplaced"/>
</dbReference>
<dbReference type="InterPro" id="IPR016159">
    <property type="entry name" value="Cullin_repeat-like_dom_sf"/>
</dbReference>
<dbReference type="OrthoDB" id="1922221at2759"/>
<sequence>MEPPESSNKDGHGYESAEKIILRWDSTTSEEARERMIFETDRQEADLYLQAVDEIQRSLSNASISSSSNNAADEQSKVDTTIQIAMARLEDEFRNILITHTSALETDSLVDPMSSSTSTPSLHELEEDDSLSSHGNSSNHLLQLQHCESSDSSSYRSTSSIREVDLMPAEAISDLQAIAMRMISSGYLRECIQVYGSVRKYAVDSSFRKLGIEKLSIGDIQRLEWEALESKIRRWIRAAKVCVRILFASEKKLCEQIFECVGTDIDDACFMETVKGPAIQLFNFAEAISISRRSPEKLFKILDLHDALMDLLPDIEAVFNSKSSDSIRVQAAEILSRLAEAVRGILSEFENAVLREPSRVPVPGGTIHPLTRYVMNYISLISDYKQTLIELIMSKPSTGSRYSGDPSTPDMEFAELEGKTPLALHLIWIIVILQFNLDGKSKHYRDASLAHLFIMNNVHYIVQKVKGSPELREMIGDDYLRKLTGKFRQAATSYQRAAWVRVLYCLRDEGLHVSGGFSSGVSKSALRERFKTFNALFEEVHRTQATWLIPDAQLREELRISMSEKLIPAYRSFLGRFRSHIESGKHPENYIKYSVEDLETAVLDFFEGNPVSQHLRRRSQ</sequence>
<evidence type="ECO:0000259" key="5">
    <source>
        <dbReference type="Pfam" id="PF03081"/>
    </source>
</evidence>
<dbReference type="GO" id="GO:0005546">
    <property type="term" value="F:phosphatidylinositol-4,5-bisphosphate binding"/>
    <property type="evidence" value="ECO:0007669"/>
    <property type="project" value="InterPro"/>
</dbReference>
<evidence type="ECO:0000256" key="3">
    <source>
        <dbReference type="RuleBase" id="RU365026"/>
    </source>
</evidence>
<comment type="similarity">
    <text evidence="1 3">Belongs to the EXO70 family.</text>
</comment>
<keyword evidence="6" id="KW-1185">Reference proteome</keyword>
<dbReference type="SUPFAM" id="SSF74788">
    <property type="entry name" value="Cullin repeat-like"/>
    <property type="match status" value="1"/>
</dbReference>
<dbReference type="GeneID" id="110424248"/>
<evidence type="ECO:0000256" key="1">
    <source>
        <dbReference type="ARBA" id="ARBA00006756"/>
    </source>
</evidence>
<dbReference type="PANTHER" id="PTHR12542">
    <property type="entry name" value="EXOCYST COMPLEX PROTEIN EXO70"/>
    <property type="match status" value="1"/>
</dbReference>
<protein>
    <recommendedName>
        <fullName evidence="3">Exocyst subunit Exo70 family protein</fullName>
    </recommendedName>
</protein>
<evidence type="ECO:0000313" key="7">
    <source>
        <dbReference type="RefSeq" id="XP_021294465.1"/>
    </source>
</evidence>
<proteinExistence type="inferred from homology"/>
<dbReference type="RefSeq" id="XP_021294465.1">
    <property type="nucleotide sequence ID" value="XM_021438790.1"/>
</dbReference>
<evidence type="ECO:0000313" key="6">
    <source>
        <dbReference type="Proteomes" id="UP000504621"/>
    </source>
</evidence>
<dbReference type="GO" id="GO:0000145">
    <property type="term" value="C:exocyst"/>
    <property type="evidence" value="ECO:0007669"/>
    <property type="project" value="InterPro"/>
</dbReference>
<dbReference type="Pfam" id="PF20669">
    <property type="entry name" value="Exo70_N"/>
    <property type="match status" value="1"/>
</dbReference>
<feature type="region of interest" description="Disordered" evidence="4">
    <location>
        <begin position="108"/>
        <end position="137"/>
    </location>
</feature>
<dbReference type="InterPro" id="IPR046364">
    <property type="entry name" value="Exo70_C"/>
</dbReference>
<dbReference type="AlphaFoldDB" id="A0A6J1B576"/>
<dbReference type="GO" id="GO:0006887">
    <property type="term" value="P:exocytosis"/>
    <property type="evidence" value="ECO:0007669"/>
    <property type="project" value="UniProtKB-KW"/>
</dbReference>
<name>A0A6J1B576_9ROSI</name>
<dbReference type="GO" id="GO:0015031">
    <property type="term" value="P:protein transport"/>
    <property type="evidence" value="ECO:0007669"/>
    <property type="project" value="UniProtKB-KW"/>
</dbReference>